<dbReference type="AlphaFoldDB" id="A0A1B8AW52"/>
<accession>A0A1B8AW52</accession>
<evidence type="ECO:0000256" key="1">
    <source>
        <dbReference type="SAM" id="MobiDB-lite"/>
    </source>
</evidence>
<dbReference type="EMBL" id="LYXU01000002">
    <property type="protein sequence ID" value="OBS24755.1"/>
    <property type="molecule type" value="Genomic_DNA"/>
</dbReference>
<comment type="caution">
    <text evidence="2">The sequence shown here is derived from an EMBL/GenBank/DDBJ whole genome shotgun (WGS) entry which is preliminary data.</text>
</comment>
<reference evidence="2 3" key="1">
    <citation type="submission" date="2016-06" db="EMBL/GenBank/DDBJ databases">
        <title>Living apart together: crosstalk between the core and supernumerary genomes in a fungal plant pathogen.</title>
        <authorList>
            <person name="Vanheule A."/>
            <person name="Audenaert K."/>
            <person name="Warris S."/>
            <person name="Van De Geest H."/>
            <person name="Schijlen E."/>
            <person name="Hofte M."/>
            <person name="De Saeger S."/>
            <person name="Haesaert G."/>
            <person name="Waalwijk C."/>
            <person name="Van Der Lee T."/>
        </authorList>
    </citation>
    <scope>NUCLEOTIDE SEQUENCE [LARGE SCALE GENOMIC DNA]</scope>
    <source>
        <strain evidence="2 3">2516</strain>
    </source>
</reference>
<dbReference type="Proteomes" id="UP000091967">
    <property type="component" value="Unassembled WGS sequence"/>
</dbReference>
<organism evidence="2 3">
    <name type="scientific">Fusarium poae</name>
    <dbReference type="NCBI Taxonomy" id="36050"/>
    <lineage>
        <taxon>Eukaryota</taxon>
        <taxon>Fungi</taxon>
        <taxon>Dikarya</taxon>
        <taxon>Ascomycota</taxon>
        <taxon>Pezizomycotina</taxon>
        <taxon>Sordariomycetes</taxon>
        <taxon>Hypocreomycetidae</taxon>
        <taxon>Hypocreales</taxon>
        <taxon>Nectriaceae</taxon>
        <taxon>Fusarium</taxon>
    </lineage>
</organism>
<dbReference type="OrthoDB" id="4359806at2759"/>
<feature type="region of interest" description="Disordered" evidence="1">
    <location>
        <begin position="236"/>
        <end position="266"/>
    </location>
</feature>
<evidence type="ECO:0000313" key="3">
    <source>
        <dbReference type="Proteomes" id="UP000091967"/>
    </source>
</evidence>
<gene>
    <name evidence="2" type="ORF">FPOA_05294</name>
</gene>
<keyword evidence="3" id="KW-1185">Reference proteome</keyword>
<evidence type="ECO:0000313" key="2">
    <source>
        <dbReference type="EMBL" id="OBS24755.1"/>
    </source>
</evidence>
<name>A0A1B8AW52_FUSPO</name>
<dbReference type="OMA" id="KEIAWAM"/>
<protein>
    <submittedName>
        <fullName evidence="2">Uncharacterized protein</fullName>
    </submittedName>
</protein>
<sequence length="266" mass="29516">MKVTNAILPLFASQAVAQVIDIQIGDTATLGLMREAAQAEKSGDHARAAELRDLLSKSRGPSRETTRWETECSVSSNINAEIYVVPDPLHAPKEIAWAMDYLDRYWTTDDGGELPYPGDFDRFMHSDGFRILRMDYKELPWAVRNYREELLKEGTKMERKFIAELDGVAFFAPGVVTWLAPLFAGSDVKPGQNACEDELVDFSNWDKKNTGSPDVKFSFNYGGRMQVGNSIGIQVNAKKSVKQGPTRQTEGTTKKAAEGEAEAGEL</sequence>
<proteinExistence type="predicted"/>